<dbReference type="Proteomes" id="UP000594638">
    <property type="component" value="Unassembled WGS sequence"/>
</dbReference>
<evidence type="ECO:0000313" key="2">
    <source>
        <dbReference type="Proteomes" id="UP000594638"/>
    </source>
</evidence>
<reference evidence="1 2" key="1">
    <citation type="submission" date="2019-12" db="EMBL/GenBank/DDBJ databases">
        <authorList>
            <person name="Alioto T."/>
            <person name="Alioto T."/>
            <person name="Gomez Garrido J."/>
        </authorList>
    </citation>
    <scope>NUCLEOTIDE SEQUENCE [LARGE SCALE GENOMIC DNA]</scope>
</reference>
<accession>A0A8S0QZ86</accession>
<dbReference type="OrthoDB" id="1740849at2759"/>
<name>A0A8S0QZ86_OLEEU</name>
<keyword evidence="1" id="KW-0645">Protease</keyword>
<keyword evidence="1" id="KW-0482">Metalloprotease</keyword>
<dbReference type="GO" id="GO:0008237">
    <property type="term" value="F:metallopeptidase activity"/>
    <property type="evidence" value="ECO:0007669"/>
    <property type="project" value="UniProtKB-KW"/>
</dbReference>
<dbReference type="EMBL" id="CACTIH010002020">
    <property type="protein sequence ID" value="CAA2971625.1"/>
    <property type="molecule type" value="Genomic_DNA"/>
</dbReference>
<proteinExistence type="predicted"/>
<comment type="caution">
    <text evidence="1">The sequence shown here is derived from an EMBL/GenBank/DDBJ whole genome shotgun (WGS) entry which is preliminary data.</text>
</comment>
<organism evidence="1 2">
    <name type="scientific">Olea europaea subsp. europaea</name>
    <dbReference type="NCBI Taxonomy" id="158383"/>
    <lineage>
        <taxon>Eukaryota</taxon>
        <taxon>Viridiplantae</taxon>
        <taxon>Streptophyta</taxon>
        <taxon>Embryophyta</taxon>
        <taxon>Tracheophyta</taxon>
        <taxon>Spermatophyta</taxon>
        <taxon>Magnoliopsida</taxon>
        <taxon>eudicotyledons</taxon>
        <taxon>Gunneridae</taxon>
        <taxon>Pentapetalae</taxon>
        <taxon>asterids</taxon>
        <taxon>lamiids</taxon>
        <taxon>Lamiales</taxon>
        <taxon>Oleaceae</taxon>
        <taxon>Oleeae</taxon>
        <taxon>Olea</taxon>
    </lineage>
</organism>
<evidence type="ECO:0000313" key="1">
    <source>
        <dbReference type="EMBL" id="CAA2971625.1"/>
    </source>
</evidence>
<dbReference type="Gramene" id="OE9A103077T1">
    <property type="protein sequence ID" value="OE9A103077C1"/>
    <property type="gene ID" value="OE9A103077"/>
</dbReference>
<keyword evidence="1" id="KW-0378">Hydrolase</keyword>
<protein>
    <submittedName>
        <fullName evidence="1">ATP-dependent zinc metalloprotease FTSH 2, chloroplastic</fullName>
    </submittedName>
</protein>
<keyword evidence="2" id="KW-1185">Reference proteome</keyword>
<dbReference type="AlphaFoldDB" id="A0A8S0QZ86"/>
<sequence length="96" mass="10874">MVYLHSSRTSLGKEIYGKPFLRSTHLPSLSNGKAFADEQGVSNSRISYSRFLEYLDKDRVIKVDLFENGTIAIVEAIFPELGNRVQRVCVQLPRLS</sequence>
<gene>
    <name evidence="1" type="ORF">OLEA9_A103077</name>
</gene>